<dbReference type="Proteomes" id="UP001161422">
    <property type="component" value="Unassembled WGS sequence"/>
</dbReference>
<reference evidence="3" key="1">
    <citation type="journal article" date="2014" name="Int. J. Syst. Evol. Microbiol.">
        <title>Complete genome sequence of Corynebacterium casei LMG S-19264T (=DSM 44701T), isolated from a smear-ripened cheese.</title>
        <authorList>
            <consortium name="US DOE Joint Genome Institute (JGI-PGF)"/>
            <person name="Walter F."/>
            <person name="Albersmeier A."/>
            <person name="Kalinowski J."/>
            <person name="Ruckert C."/>
        </authorList>
    </citation>
    <scope>NUCLEOTIDE SEQUENCE</scope>
    <source>
        <strain evidence="3">NBRC 101628</strain>
    </source>
</reference>
<name>A0AA37RYE4_9GAMM</name>
<evidence type="ECO:0000256" key="1">
    <source>
        <dbReference type="ARBA" id="ARBA00060876"/>
    </source>
</evidence>
<accession>A0AA37RYE4</accession>
<proteinExistence type="predicted"/>
<dbReference type="PANTHER" id="PTHR13696">
    <property type="entry name" value="P-LOOP CONTAINING NUCLEOSIDE TRIPHOSPHATE HYDROLASE"/>
    <property type="match status" value="1"/>
</dbReference>
<dbReference type="InterPro" id="IPR027417">
    <property type="entry name" value="P-loop_NTPase"/>
</dbReference>
<dbReference type="FunFam" id="3.40.50.300:FF:000285">
    <property type="entry name" value="Sporulation initiation inhibitor Soj"/>
    <property type="match status" value="1"/>
</dbReference>
<dbReference type="SUPFAM" id="SSF52540">
    <property type="entry name" value="P-loop containing nucleoside triphosphate hydrolases"/>
    <property type="match status" value="1"/>
</dbReference>
<dbReference type="EMBL" id="BSNC01000009">
    <property type="protein sequence ID" value="GLP97665.1"/>
    <property type="molecule type" value="Genomic_DNA"/>
</dbReference>
<comment type="similarity">
    <text evidence="1">To B.subtilis soj.</text>
</comment>
<dbReference type="PANTHER" id="PTHR13696:SF52">
    <property type="entry name" value="PARA FAMILY PROTEIN CT_582"/>
    <property type="match status" value="1"/>
</dbReference>
<protein>
    <submittedName>
        <fullName evidence="3">Chromosome partitioning protein ParA</fullName>
    </submittedName>
</protein>
<dbReference type="AlphaFoldDB" id="A0AA37RYE4"/>
<evidence type="ECO:0000259" key="2">
    <source>
        <dbReference type="Pfam" id="PF13614"/>
    </source>
</evidence>
<sequence>MLNEGEIVGKVIAVANQKGGVGKTTTCVNLAASLAATRRKVLVIDLDPQGNATMGSGVDKYQTETTAYELLIDEKPFEQVVIKDTSGKYDLIAANGDVTAAEIKLMECFAREVRLRNALQPVRDYYDFIFIDCPPSLNMLTVNAMSAADSVLVPMQCEYYALEGITALLDTISKLASVVNPGLEIEGILRTMYDPRNRLANDVSDQLKGHFGDKVYRTVIPRNVRLAEAPSFGAPAMYYEKSSAGAKAYLALAGEMIRREEQKQEHLATEAG</sequence>
<dbReference type="Gene3D" id="3.40.50.300">
    <property type="entry name" value="P-loop containing nucleotide triphosphate hydrolases"/>
    <property type="match status" value="1"/>
</dbReference>
<dbReference type="InterPro" id="IPR025669">
    <property type="entry name" value="AAA_dom"/>
</dbReference>
<comment type="caution">
    <text evidence="3">The sequence shown here is derived from an EMBL/GenBank/DDBJ whole genome shotgun (WGS) entry which is preliminary data.</text>
</comment>
<dbReference type="InterPro" id="IPR050678">
    <property type="entry name" value="DNA_Partitioning_ATPase"/>
</dbReference>
<feature type="domain" description="AAA" evidence="2">
    <location>
        <begin position="10"/>
        <end position="185"/>
    </location>
</feature>
<organism evidence="3 4">
    <name type="scientific">Paraferrimonas sedimenticola</name>
    <dbReference type="NCBI Taxonomy" id="375674"/>
    <lineage>
        <taxon>Bacteria</taxon>
        <taxon>Pseudomonadati</taxon>
        <taxon>Pseudomonadota</taxon>
        <taxon>Gammaproteobacteria</taxon>
        <taxon>Alteromonadales</taxon>
        <taxon>Ferrimonadaceae</taxon>
        <taxon>Paraferrimonas</taxon>
    </lineage>
</organism>
<reference evidence="3" key="2">
    <citation type="submission" date="2023-01" db="EMBL/GenBank/DDBJ databases">
        <title>Draft genome sequence of Paraferrimonas sedimenticola strain NBRC 101628.</title>
        <authorList>
            <person name="Sun Q."/>
            <person name="Mori K."/>
        </authorList>
    </citation>
    <scope>NUCLEOTIDE SEQUENCE</scope>
    <source>
        <strain evidence="3">NBRC 101628</strain>
    </source>
</reference>
<dbReference type="CDD" id="cd02042">
    <property type="entry name" value="ParAB_family"/>
    <property type="match status" value="1"/>
</dbReference>
<dbReference type="Pfam" id="PF13614">
    <property type="entry name" value="AAA_31"/>
    <property type="match status" value="1"/>
</dbReference>
<evidence type="ECO:0000313" key="4">
    <source>
        <dbReference type="Proteomes" id="UP001161422"/>
    </source>
</evidence>
<gene>
    <name evidence="3" type="primary">parA</name>
    <name evidence="3" type="ORF">GCM10007895_29720</name>
</gene>
<evidence type="ECO:0000313" key="3">
    <source>
        <dbReference type="EMBL" id="GLP97665.1"/>
    </source>
</evidence>
<keyword evidence="4" id="KW-1185">Reference proteome</keyword>